<feature type="region of interest" description="Disordered" evidence="1">
    <location>
        <begin position="293"/>
        <end position="312"/>
    </location>
</feature>
<sequence>MHRRPVPRRACKGGRVTRGSSPALPAHDRSGLNSAPATRIAGFMEHAVAPLRLGHRKVCPGDERVLVHGRGSRSDDMPAACGKLAPRRWNRPRRRRGPSHAHAHADTGQAAARGTGLSSAPRSRTAATATATAFATRRRALCPQRPLLGNAELGGNRIEVEHVANEDAQRDHQFGRLHRAAGHHVVGGLRGKTHLCLGAQQDHVGKRCFDRVTDAPAPVRRRRLGAGRAVVIGHGHVCRGASAQAKIAQVARVHGKLAGERAAEHLVGRDERLQPLVDLPVLPLAPLLHAVHDQQADADRHDRHEHQPQQGR</sequence>
<evidence type="ECO:0000256" key="1">
    <source>
        <dbReference type="SAM" id="MobiDB-lite"/>
    </source>
</evidence>
<proteinExistence type="predicted"/>
<feature type="compositionally biased region" description="Low complexity" evidence="1">
    <location>
        <begin position="106"/>
        <end position="128"/>
    </location>
</feature>
<name>A0A679JFQ9_VARPD</name>
<feature type="region of interest" description="Disordered" evidence="1">
    <location>
        <begin position="68"/>
        <end position="128"/>
    </location>
</feature>
<feature type="compositionally biased region" description="Basic residues" evidence="1">
    <location>
        <begin position="85"/>
        <end position="102"/>
    </location>
</feature>
<feature type="compositionally biased region" description="Basic residues" evidence="1">
    <location>
        <begin position="1"/>
        <end position="12"/>
    </location>
</feature>
<protein>
    <submittedName>
        <fullName evidence="2">Uncharacterized protein</fullName>
    </submittedName>
</protein>
<dbReference type="AlphaFoldDB" id="A0A679JFQ9"/>
<organism evidence="2">
    <name type="scientific">Variovorax paradoxus</name>
    <dbReference type="NCBI Taxonomy" id="34073"/>
    <lineage>
        <taxon>Bacteria</taxon>
        <taxon>Pseudomonadati</taxon>
        <taxon>Pseudomonadota</taxon>
        <taxon>Betaproteobacteria</taxon>
        <taxon>Burkholderiales</taxon>
        <taxon>Comamonadaceae</taxon>
        <taxon>Variovorax</taxon>
    </lineage>
</organism>
<accession>A0A679JFQ9</accession>
<dbReference type="EMBL" id="LR743508">
    <property type="protein sequence ID" value="CAA2109569.1"/>
    <property type="molecule type" value="Genomic_DNA"/>
</dbReference>
<gene>
    <name evidence="2" type="ORF">VVAX_05840</name>
</gene>
<evidence type="ECO:0000313" key="2">
    <source>
        <dbReference type="EMBL" id="CAA2109569.1"/>
    </source>
</evidence>
<reference evidence="2" key="1">
    <citation type="submission" date="2019-12" db="EMBL/GenBank/DDBJ databases">
        <authorList>
            <person name="Cremers G."/>
        </authorList>
    </citation>
    <scope>NUCLEOTIDE SEQUENCE</scope>
    <source>
        <strain evidence="2">Vvax</strain>
    </source>
</reference>
<feature type="region of interest" description="Disordered" evidence="1">
    <location>
        <begin position="1"/>
        <end position="33"/>
    </location>
</feature>